<evidence type="ECO:0000313" key="2">
    <source>
        <dbReference type="EMBL" id="GIO25895.1"/>
    </source>
</evidence>
<reference evidence="2" key="1">
    <citation type="submission" date="2021-03" db="EMBL/GenBank/DDBJ databases">
        <title>Antimicrobial resistance genes in bacteria isolated from Japanese honey, and their potential for conferring macrolide and lincosamide resistance in the American foulbrood pathogen Paenibacillus larvae.</title>
        <authorList>
            <person name="Okamoto M."/>
            <person name="Kumagai M."/>
            <person name="Kanamori H."/>
            <person name="Takamatsu D."/>
        </authorList>
    </citation>
    <scope>NUCLEOTIDE SEQUENCE</scope>
    <source>
        <strain evidence="2">J43TS3</strain>
    </source>
</reference>
<name>A0A919X814_9BACI</name>
<keyword evidence="1" id="KW-0472">Membrane</keyword>
<keyword evidence="3" id="KW-1185">Reference proteome</keyword>
<protein>
    <recommendedName>
        <fullName evidence="4">Lipoprotein</fullName>
    </recommendedName>
</protein>
<evidence type="ECO:0000313" key="3">
    <source>
        <dbReference type="Proteomes" id="UP000676917"/>
    </source>
</evidence>
<gene>
    <name evidence="2" type="ORF">J43TS3_05060</name>
</gene>
<dbReference type="EMBL" id="BORP01000001">
    <property type="protein sequence ID" value="GIO25895.1"/>
    <property type="molecule type" value="Genomic_DNA"/>
</dbReference>
<evidence type="ECO:0008006" key="4">
    <source>
        <dbReference type="Google" id="ProtNLM"/>
    </source>
</evidence>
<organism evidence="2 3">
    <name type="scientific">Ornithinibacillus bavariensis</name>
    <dbReference type="NCBI Taxonomy" id="545502"/>
    <lineage>
        <taxon>Bacteria</taxon>
        <taxon>Bacillati</taxon>
        <taxon>Bacillota</taxon>
        <taxon>Bacilli</taxon>
        <taxon>Bacillales</taxon>
        <taxon>Bacillaceae</taxon>
        <taxon>Ornithinibacillus</taxon>
    </lineage>
</organism>
<keyword evidence="1" id="KW-0812">Transmembrane</keyword>
<dbReference type="Proteomes" id="UP000676917">
    <property type="component" value="Unassembled WGS sequence"/>
</dbReference>
<proteinExistence type="predicted"/>
<accession>A0A919X814</accession>
<dbReference type="AlphaFoldDB" id="A0A919X814"/>
<dbReference type="RefSeq" id="WP_212919401.1">
    <property type="nucleotide sequence ID" value="NZ_BORP01000001.1"/>
</dbReference>
<keyword evidence="1" id="KW-1133">Transmembrane helix</keyword>
<evidence type="ECO:0000256" key="1">
    <source>
        <dbReference type="SAM" id="Phobius"/>
    </source>
</evidence>
<sequence>MESEQKRSPFYKNFLFWFLLLLIGCAVFGFVKGDELPNWLEFIRRLLR</sequence>
<dbReference type="PROSITE" id="PS51257">
    <property type="entry name" value="PROKAR_LIPOPROTEIN"/>
    <property type="match status" value="1"/>
</dbReference>
<comment type="caution">
    <text evidence="2">The sequence shown here is derived from an EMBL/GenBank/DDBJ whole genome shotgun (WGS) entry which is preliminary data.</text>
</comment>
<feature type="transmembrane region" description="Helical" evidence="1">
    <location>
        <begin position="14"/>
        <end position="31"/>
    </location>
</feature>